<feature type="domain" description="ABC transporter" evidence="16">
    <location>
        <begin position="323"/>
        <end position="565"/>
    </location>
</feature>
<dbReference type="Pfam" id="PF00005">
    <property type="entry name" value="ABC_tran"/>
    <property type="match status" value="2"/>
</dbReference>
<evidence type="ECO:0000256" key="6">
    <source>
        <dbReference type="ARBA" id="ARBA00022741"/>
    </source>
</evidence>
<dbReference type="NCBIfam" id="NF008453">
    <property type="entry name" value="PRK11308.1"/>
    <property type="match status" value="2"/>
</dbReference>
<dbReference type="SMART" id="SM00382">
    <property type="entry name" value="AAA"/>
    <property type="match status" value="2"/>
</dbReference>
<keyword evidence="9" id="KW-0406">Ion transport</keyword>
<dbReference type="GO" id="GO:0005524">
    <property type="term" value="F:ATP binding"/>
    <property type="evidence" value="ECO:0007669"/>
    <property type="project" value="UniProtKB-KW"/>
</dbReference>
<dbReference type="OrthoDB" id="9779287at2"/>
<evidence type="ECO:0000259" key="16">
    <source>
        <dbReference type="PROSITE" id="PS50893"/>
    </source>
</evidence>
<dbReference type="InterPro" id="IPR013563">
    <property type="entry name" value="Oligopep_ABC_C"/>
</dbReference>
<dbReference type="EC" id="7.2.2.11" evidence="13"/>
<dbReference type="InterPro" id="IPR003439">
    <property type="entry name" value="ABC_transporter-like_ATP-bd"/>
</dbReference>
<reference evidence="18" key="1">
    <citation type="submission" date="2016-10" db="EMBL/GenBank/DDBJ databases">
        <authorList>
            <person name="Varghese N."/>
            <person name="Submissions S."/>
        </authorList>
    </citation>
    <scope>NUCLEOTIDE SEQUENCE [LARGE SCALE GENOMIC DNA]</scope>
    <source>
        <strain evidence="18">DSM 3669</strain>
    </source>
</reference>
<dbReference type="EMBL" id="FOYM01000006">
    <property type="protein sequence ID" value="SFR01328.1"/>
    <property type="molecule type" value="Genomic_DNA"/>
</dbReference>
<keyword evidence="8" id="KW-1278">Translocase</keyword>
<dbReference type="GO" id="GO:0015413">
    <property type="term" value="F:ABC-type nickel transporter activity"/>
    <property type="evidence" value="ECO:0007669"/>
    <property type="project" value="UniProtKB-EC"/>
</dbReference>
<dbReference type="AlphaFoldDB" id="A0A1I6D7E0"/>
<keyword evidence="18" id="KW-1185">Reference proteome</keyword>
<dbReference type="Pfam" id="PF08352">
    <property type="entry name" value="oligo_HPY"/>
    <property type="match status" value="1"/>
</dbReference>
<dbReference type="GO" id="GO:0015833">
    <property type="term" value="P:peptide transport"/>
    <property type="evidence" value="ECO:0007669"/>
    <property type="project" value="InterPro"/>
</dbReference>
<dbReference type="NCBIfam" id="NF007739">
    <property type="entry name" value="PRK10419.1"/>
    <property type="match status" value="2"/>
</dbReference>
<dbReference type="STRING" id="39060.SAMN05660706_106116"/>
<evidence type="ECO:0000256" key="10">
    <source>
        <dbReference type="ARBA" id="ARBA00023112"/>
    </source>
</evidence>
<keyword evidence="3" id="KW-0813">Transport</keyword>
<evidence type="ECO:0000256" key="5">
    <source>
        <dbReference type="ARBA" id="ARBA00022596"/>
    </source>
</evidence>
<keyword evidence="11" id="KW-0472">Membrane</keyword>
<comment type="subcellular location">
    <subcellularLocation>
        <location evidence="1">Cell membrane</location>
        <topology evidence="1">Peripheral membrane protein</topology>
    </subcellularLocation>
</comment>
<comment type="similarity">
    <text evidence="2">Belongs to the ABC transporter superfamily.</text>
</comment>
<dbReference type="PROSITE" id="PS50893">
    <property type="entry name" value="ABC_TRANSPORTER_2"/>
    <property type="match status" value="2"/>
</dbReference>
<evidence type="ECO:0000256" key="9">
    <source>
        <dbReference type="ARBA" id="ARBA00023065"/>
    </source>
</evidence>
<keyword evidence="5" id="KW-0533">Nickel</keyword>
<dbReference type="PANTHER" id="PTHR43297:SF13">
    <property type="entry name" value="NICKEL ABC TRANSPORTER, ATP-BINDING PROTEIN"/>
    <property type="match status" value="1"/>
</dbReference>
<evidence type="ECO:0000313" key="18">
    <source>
        <dbReference type="Proteomes" id="UP000199584"/>
    </source>
</evidence>
<evidence type="ECO:0000256" key="13">
    <source>
        <dbReference type="ARBA" id="ARBA00039098"/>
    </source>
</evidence>
<dbReference type="Proteomes" id="UP000199584">
    <property type="component" value="Unassembled WGS sequence"/>
</dbReference>
<dbReference type="PROSITE" id="PS00211">
    <property type="entry name" value="ABC_TRANSPORTER_1"/>
    <property type="match status" value="2"/>
</dbReference>
<dbReference type="GO" id="GO:0005886">
    <property type="term" value="C:plasma membrane"/>
    <property type="evidence" value="ECO:0007669"/>
    <property type="project" value="UniProtKB-SubCell"/>
</dbReference>
<comment type="subunit">
    <text evidence="12">The complex is composed of two ATP-binding proteins (NikD and NikE), two transmembrane proteins (NikB and NikC) and a solute-binding protein (NikA).</text>
</comment>
<keyword evidence="10" id="KW-0921">Nickel transport</keyword>
<comment type="catalytic activity">
    <reaction evidence="15">
        <text>Ni(2+)(out) + ATP + H2O = Ni(2+)(in) + ADP + phosphate + H(+)</text>
        <dbReference type="Rhea" id="RHEA:15557"/>
        <dbReference type="ChEBI" id="CHEBI:15377"/>
        <dbReference type="ChEBI" id="CHEBI:15378"/>
        <dbReference type="ChEBI" id="CHEBI:30616"/>
        <dbReference type="ChEBI" id="CHEBI:43474"/>
        <dbReference type="ChEBI" id="CHEBI:49786"/>
        <dbReference type="ChEBI" id="CHEBI:456216"/>
        <dbReference type="EC" id="7.2.2.11"/>
    </reaction>
    <physiologicalReaction direction="left-to-right" evidence="15">
        <dbReference type="Rhea" id="RHEA:15558"/>
    </physiologicalReaction>
</comment>
<dbReference type="InterPro" id="IPR027417">
    <property type="entry name" value="P-loop_NTPase"/>
</dbReference>
<dbReference type="InterPro" id="IPR003593">
    <property type="entry name" value="AAA+_ATPase"/>
</dbReference>
<dbReference type="Gene3D" id="3.40.50.300">
    <property type="entry name" value="P-loop containing nucleotide triphosphate hydrolases"/>
    <property type="match status" value="2"/>
</dbReference>
<keyword evidence="4" id="KW-1003">Cell membrane</keyword>
<organism evidence="17 18">
    <name type="scientific">Desulfoscipio geothermicus DSM 3669</name>
    <dbReference type="NCBI Taxonomy" id="1121426"/>
    <lineage>
        <taxon>Bacteria</taxon>
        <taxon>Bacillati</taxon>
        <taxon>Bacillota</taxon>
        <taxon>Clostridia</taxon>
        <taxon>Eubacteriales</taxon>
        <taxon>Desulfallaceae</taxon>
        <taxon>Desulfoscipio</taxon>
    </lineage>
</organism>
<evidence type="ECO:0000256" key="3">
    <source>
        <dbReference type="ARBA" id="ARBA00022448"/>
    </source>
</evidence>
<dbReference type="CDD" id="cd03257">
    <property type="entry name" value="ABC_NikE_OppD_transporters"/>
    <property type="match status" value="2"/>
</dbReference>
<evidence type="ECO:0000256" key="4">
    <source>
        <dbReference type="ARBA" id="ARBA00022475"/>
    </source>
</evidence>
<gene>
    <name evidence="17" type="ORF">SAMN05660706_106116</name>
</gene>
<dbReference type="InterPro" id="IPR050388">
    <property type="entry name" value="ABC_Ni/Peptide_Import"/>
</dbReference>
<dbReference type="NCBIfam" id="TIGR01727">
    <property type="entry name" value="oligo_HPY"/>
    <property type="match status" value="1"/>
</dbReference>
<evidence type="ECO:0000256" key="7">
    <source>
        <dbReference type="ARBA" id="ARBA00022840"/>
    </source>
</evidence>
<evidence type="ECO:0000256" key="11">
    <source>
        <dbReference type="ARBA" id="ARBA00023136"/>
    </source>
</evidence>
<proteinExistence type="inferred from homology"/>
<dbReference type="InterPro" id="IPR017871">
    <property type="entry name" value="ABC_transporter-like_CS"/>
</dbReference>
<evidence type="ECO:0000256" key="8">
    <source>
        <dbReference type="ARBA" id="ARBA00022967"/>
    </source>
</evidence>
<dbReference type="SUPFAM" id="SSF52540">
    <property type="entry name" value="P-loop containing nucleoside triphosphate hydrolases"/>
    <property type="match status" value="2"/>
</dbReference>
<evidence type="ECO:0000256" key="12">
    <source>
        <dbReference type="ARBA" id="ARBA00038669"/>
    </source>
</evidence>
<dbReference type="PANTHER" id="PTHR43297">
    <property type="entry name" value="OLIGOPEPTIDE TRANSPORT ATP-BINDING PROTEIN APPD"/>
    <property type="match status" value="1"/>
</dbReference>
<evidence type="ECO:0000256" key="2">
    <source>
        <dbReference type="ARBA" id="ARBA00005417"/>
    </source>
</evidence>
<dbReference type="GO" id="GO:0016887">
    <property type="term" value="F:ATP hydrolysis activity"/>
    <property type="evidence" value="ECO:0007669"/>
    <property type="project" value="InterPro"/>
</dbReference>
<keyword evidence="6" id="KW-0547">Nucleotide-binding</keyword>
<evidence type="ECO:0000313" key="17">
    <source>
        <dbReference type="EMBL" id="SFR01328.1"/>
    </source>
</evidence>
<evidence type="ECO:0000256" key="1">
    <source>
        <dbReference type="ARBA" id="ARBA00004202"/>
    </source>
</evidence>
<accession>A0A1I6D7E0</accession>
<keyword evidence="7 17" id="KW-0067">ATP-binding</keyword>
<dbReference type="FunFam" id="3.40.50.300:FF:000016">
    <property type="entry name" value="Oligopeptide ABC transporter ATP-binding component"/>
    <property type="match status" value="1"/>
</dbReference>
<protein>
    <recommendedName>
        <fullName evidence="14">Nickel import system ATP-binding protein NikD</fullName>
        <ecNumber evidence="13">7.2.2.11</ecNumber>
    </recommendedName>
</protein>
<evidence type="ECO:0000256" key="15">
    <source>
        <dbReference type="ARBA" id="ARBA00048610"/>
    </source>
</evidence>
<dbReference type="RefSeq" id="WP_092482426.1">
    <property type="nucleotide sequence ID" value="NZ_FOYM01000006.1"/>
</dbReference>
<sequence length="578" mass="64350">MTADGKYLLEIKDLSVTYRAVHSPVKAVDGVSLQLRKGESLGIIGESGCGKSTLALGIMGLIKQGSIEGEIYYKDQKLTGLPEKKLKKYRWKDIALVFQNSLEVLNPVLNIKEQIGEPLKTHYNLSPPEIDQKVVKLLEMVGLNPKWRHYYPHQLSGGMRQRVLLAMALSCDPELLIVDEPTTSLDPLSKNEIVRLLQKLQKKLGFALVLISHDLGVIKKLTSRVMAMYCGQVIEAGITSEVLKNPMHCYTRGLLNSSPNLFKYKDLWGIDGEPSSGNSVKGCAFYPRCCQGEESCSQTRPLLKYVALERMVACHKGGIETFLRAEGIRKTYKLKNMEIEAVKDVSLEIRSGEVVALVGESGSGKSTLAHILAGVLPAEAGRVFYRNKKVEGRWATKMIGGMQIIFQDPFSATSHRMKVLDVVKEPLDIIKRGSKQEREEEAVKALQTVQLPVSPEFLDRYCHGLSGGQRQRLAIARALVTKPKLLIADEVTSMLDPSTQANLLRELKGLQNRHGFALLYITHDLHLARKVADKVYVMYKGEIVENGVSFEIFESPKHIYTKQLLKDVLSVSRDAPGS</sequence>
<feature type="domain" description="ABC transporter" evidence="16">
    <location>
        <begin position="9"/>
        <end position="255"/>
    </location>
</feature>
<name>A0A1I6D7E0_9FIRM</name>
<evidence type="ECO:0000256" key="14">
    <source>
        <dbReference type="ARBA" id="ARBA00044143"/>
    </source>
</evidence>